<proteinExistence type="inferred from homology"/>
<dbReference type="InterPro" id="IPR000600">
    <property type="entry name" value="ROK"/>
</dbReference>
<dbReference type="PANTHER" id="PTHR18964:SF149">
    <property type="entry name" value="BIFUNCTIONAL UDP-N-ACETYLGLUCOSAMINE 2-EPIMERASE_N-ACETYLMANNOSAMINE KINASE"/>
    <property type="match status" value="1"/>
</dbReference>
<organism evidence="2 3">
    <name type="scientific">Arthrobacter russicus</name>
    <dbReference type="NCBI Taxonomy" id="172040"/>
    <lineage>
        <taxon>Bacteria</taxon>
        <taxon>Bacillati</taxon>
        <taxon>Actinomycetota</taxon>
        <taxon>Actinomycetes</taxon>
        <taxon>Micrococcales</taxon>
        <taxon>Micrococcaceae</taxon>
        <taxon>Arthrobacter</taxon>
    </lineage>
</organism>
<comment type="similarity">
    <text evidence="1">Belongs to the ROK (NagC/XylR) family.</text>
</comment>
<dbReference type="EMBL" id="JAVDQF010000001">
    <property type="protein sequence ID" value="MDR6267818.1"/>
    <property type="molecule type" value="Genomic_DNA"/>
</dbReference>
<name>A0ABU1J5W8_9MICC</name>
<dbReference type="GO" id="GO:0016301">
    <property type="term" value="F:kinase activity"/>
    <property type="evidence" value="ECO:0007669"/>
    <property type="project" value="UniProtKB-KW"/>
</dbReference>
<evidence type="ECO:0000313" key="2">
    <source>
        <dbReference type="EMBL" id="MDR6267818.1"/>
    </source>
</evidence>
<evidence type="ECO:0000256" key="1">
    <source>
        <dbReference type="ARBA" id="ARBA00006479"/>
    </source>
</evidence>
<accession>A0ABU1J5W8</accession>
<gene>
    <name evidence="2" type="ORF">JOE69_000056</name>
</gene>
<keyword evidence="3" id="KW-1185">Reference proteome</keyword>
<dbReference type="PANTHER" id="PTHR18964">
    <property type="entry name" value="ROK (REPRESSOR, ORF, KINASE) FAMILY"/>
    <property type="match status" value="1"/>
</dbReference>
<comment type="caution">
    <text evidence="2">The sequence shown here is derived from an EMBL/GenBank/DDBJ whole genome shotgun (WGS) entry which is preliminary data.</text>
</comment>
<reference evidence="2 3" key="1">
    <citation type="submission" date="2023-07" db="EMBL/GenBank/DDBJ databases">
        <title>Sequencing the genomes of 1000 actinobacteria strains.</title>
        <authorList>
            <person name="Klenk H.-P."/>
        </authorList>
    </citation>
    <scope>NUCLEOTIDE SEQUENCE [LARGE SCALE GENOMIC DNA]</scope>
    <source>
        <strain evidence="2 3">DSM 14555</strain>
    </source>
</reference>
<dbReference type="Gene3D" id="3.30.420.40">
    <property type="match status" value="2"/>
</dbReference>
<dbReference type="Proteomes" id="UP001185069">
    <property type="component" value="Unassembled WGS sequence"/>
</dbReference>
<sequence length="292" mass="30081">MEIACNRMAFALCDNAGLLILSGSEPISRKIGLPEQANRLTAMVQRRAAEAGIDLAKLDRVVLGLPRSQFPEMSSASQPGEAFRTTEPLIESLRQVIQGGFGAPLSLVNNTRMRALAEAQYFRGNESDLFFLGVDHEIIGALVLGGVLQNGSHGQAGDLGHVSVRLDGAPCRCGNRGCLEQVASMPALLAGEGLADPGELAEGILAGGYAEPLANAIRGLSQATAAVVTFFNPGTLVLGGSVMQLPGFFQSAKLAVLGSVPGRISSSLQVEPAAGDGVSGAIGAMILAFQSG</sequence>
<keyword evidence="2" id="KW-0418">Kinase</keyword>
<protein>
    <submittedName>
        <fullName evidence="2">NBD/HSP70 family sugar kinase</fullName>
    </submittedName>
</protein>
<evidence type="ECO:0000313" key="3">
    <source>
        <dbReference type="Proteomes" id="UP001185069"/>
    </source>
</evidence>
<dbReference type="Pfam" id="PF00480">
    <property type="entry name" value="ROK"/>
    <property type="match status" value="1"/>
</dbReference>
<keyword evidence="2" id="KW-0808">Transferase</keyword>
<dbReference type="SUPFAM" id="SSF53067">
    <property type="entry name" value="Actin-like ATPase domain"/>
    <property type="match status" value="1"/>
</dbReference>
<dbReference type="InterPro" id="IPR043129">
    <property type="entry name" value="ATPase_NBD"/>
</dbReference>